<dbReference type="Proteomes" id="UP000219338">
    <property type="component" value="Unassembled WGS sequence"/>
</dbReference>
<accession>A0A284RDB2</accession>
<evidence type="ECO:0000313" key="3">
    <source>
        <dbReference type="Proteomes" id="UP000219338"/>
    </source>
</evidence>
<name>A0A284RDB2_ARMOS</name>
<sequence>MLPRIKELSLSLSGRSELKIIGNAKNENVVFCIKQVFECIQSDHSTTPTFKDYHTVCTFTGTIHSEFVTTPAESTPTKTLATSRKPKASKVPAKQSCHLAKSRAIIEDLSDEEASIIAATNDEPRLLWQ</sequence>
<feature type="region of interest" description="Disordered" evidence="1">
    <location>
        <begin position="74"/>
        <end position="94"/>
    </location>
</feature>
<keyword evidence="3" id="KW-1185">Reference proteome</keyword>
<dbReference type="AlphaFoldDB" id="A0A284RDB2"/>
<organism evidence="2 3">
    <name type="scientific">Armillaria ostoyae</name>
    <name type="common">Armillaria root rot fungus</name>
    <dbReference type="NCBI Taxonomy" id="47428"/>
    <lineage>
        <taxon>Eukaryota</taxon>
        <taxon>Fungi</taxon>
        <taxon>Dikarya</taxon>
        <taxon>Basidiomycota</taxon>
        <taxon>Agaricomycotina</taxon>
        <taxon>Agaricomycetes</taxon>
        <taxon>Agaricomycetidae</taxon>
        <taxon>Agaricales</taxon>
        <taxon>Marasmiineae</taxon>
        <taxon>Physalacriaceae</taxon>
        <taxon>Armillaria</taxon>
    </lineage>
</organism>
<gene>
    <name evidence="2" type="ORF">ARMOST_10096</name>
</gene>
<dbReference type="OrthoDB" id="3089685at2759"/>
<reference evidence="3" key="1">
    <citation type="journal article" date="2017" name="Nat. Ecol. Evol.">
        <title>Genome expansion and lineage-specific genetic innovations in the forest pathogenic fungi Armillaria.</title>
        <authorList>
            <person name="Sipos G."/>
            <person name="Prasanna A.N."/>
            <person name="Walter M.C."/>
            <person name="O'Connor E."/>
            <person name="Balint B."/>
            <person name="Krizsan K."/>
            <person name="Kiss B."/>
            <person name="Hess J."/>
            <person name="Varga T."/>
            <person name="Slot J."/>
            <person name="Riley R."/>
            <person name="Boka B."/>
            <person name="Rigling D."/>
            <person name="Barry K."/>
            <person name="Lee J."/>
            <person name="Mihaltcheva S."/>
            <person name="LaButti K."/>
            <person name="Lipzen A."/>
            <person name="Waldron R."/>
            <person name="Moloney N.M."/>
            <person name="Sperisen C."/>
            <person name="Kredics L."/>
            <person name="Vagvoelgyi C."/>
            <person name="Patrignani A."/>
            <person name="Fitzpatrick D."/>
            <person name="Nagy I."/>
            <person name="Doyle S."/>
            <person name="Anderson J.B."/>
            <person name="Grigoriev I.V."/>
            <person name="Gueldener U."/>
            <person name="Muensterkoetter M."/>
            <person name="Nagy L.G."/>
        </authorList>
    </citation>
    <scope>NUCLEOTIDE SEQUENCE [LARGE SCALE GENOMIC DNA]</scope>
    <source>
        <strain evidence="3">C18/9</strain>
    </source>
</reference>
<dbReference type="EMBL" id="FUEG01000007">
    <property type="protein sequence ID" value="SJL06754.1"/>
    <property type="molecule type" value="Genomic_DNA"/>
</dbReference>
<protein>
    <submittedName>
        <fullName evidence="2">Uncharacterized protein</fullName>
    </submittedName>
</protein>
<evidence type="ECO:0000313" key="2">
    <source>
        <dbReference type="EMBL" id="SJL06754.1"/>
    </source>
</evidence>
<evidence type="ECO:0000256" key="1">
    <source>
        <dbReference type="SAM" id="MobiDB-lite"/>
    </source>
</evidence>
<proteinExistence type="predicted"/>